<feature type="compositionally biased region" description="Polar residues" evidence="7">
    <location>
        <begin position="287"/>
        <end position="305"/>
    </location>
</feature>
<feature type="region of interest" description="Disordered" evidence="7">
    <location>
        <begin position="79"/>
        <end position="154"/>
    </location>
</feature>
<evidence type="ECO:0000313" key="11">
    <source>
        <dbReference type="Proteomes" id="UP001164746"/>
    </source>
</evidence>
<evidence type="ECO:0000256" key="1">
    <source>
        <dbReference type="ARBA" id="ARBA00004141"/>
    </source>
</evidence>
<feature type="compositionally biased region" description="Basic residues" evidence="7">
    <location>
        <begin position="269"/>
        <end position="286"/>
    </location>
</feature>
<feature type="transmembrane region" description="Helical" evidence="8">
    <location>
        <begin position="1296"/>
        <end position="1317"/>
    </location>
</feature>
<evidence type="ECO:0000256" key="8">
    <source>
        <dbReference type="SAM" id="Phobius"/>
    </source>
</evidence>
<evidence type="ECO:0000313" key="10">
    <source>
        <dbReference type="EMBL" id="WAR18412.1"/>
    </source>
</evidence>
<evidence type="ECO:0000256" key="2">
    <source>
        <dbReference type="ARBA" id="ARBA00022692"/>
    </source>
</evidence>
<dbReference type="SUPFAM" id="SSF82866">
    <property type="entry name" value="Multidrug efflux transporter AcrB transmembrane domain"/>
    <property type="match status" value="2"/>
</dbReference>
<feature type="transmembrane region" description="Helical" evidence="8">
    <location>
        <begin position="346"/>
        <end position="370"/>
    </location>
</feature>
<dbReference type="InterPro" id="IPR000731">
    <property type="entry name" value="SSD"/>
</dbReference>
<comment type="subcellular location">
    <subcellularLocation>
        <location evidence="1">Membrane</location>
        <topology evidence="1">Multi-pass membrane protein</topology>
    </subcellularLocation>
</comment>
<feature type="transmembrane region" description="Helical" evidence="8">
    <location>
        <begin position="931"/>
        <end position="949"/>
    </location>
</feature>
<feature type="transmembrane region" description="Helical" evidence="8">
    <location>
        <begin position="715"/>
        <end position="734"/>
    </location>
</feature>
<reference evidence="10" key="1">
    <citation type="submission" date="2022-11" db="EMBL/GenBank/DDBJ databases">
        <title>Centuries of genome instability and evolution in soft-shell clam transmissible cancer (bioRxiv).</title>
        <authorList>
            <person name="Hart S.F.M."/>
            <person name="Yonemitsu M.A."/>
            <person name="Giersch R.M."/>
            <person name="Beal B.F."/>
            <person name="Arriagada G."/>
            <person name="Davis B.W."/>
            <person name="Ostrander E.A."/>
            <person name="Goff S.P."/>
            <person name="Metzger M.J."/>
        </authorList>
    </citation>
    <scope>NUCLEOTIDE SEQUENCE</scope>
    <source>
        <strain evidence="10">MELC-2E11</strain>
        <tissue evidence="10">Siphon/mantle</tissue>
    </source>
</reference>
<evidence type="ECO:0000256" key="5">
    <source>
        <dbReference type="ARBA" id="ARBA00023180"/>
    </source>
</evidence>
<evidence type="ECO:0000256" key="4">
    <source>
        <dbReference type="ARBA" id="ARBA00023136"/>
    </source>
</evidence>
<feature type="compositionally biased region" description="Basic and acidic residues" evidence="7">
    <location>
        <begin position="321"/>
        <end position="331"/>
    </location>
</feature>
<feature type="compositionally biased region" description="Basic residues" evidence="7">
    <location>
        <begin position="139"/>
        <end position="148"/>
    </location>
</feature>
<accession>A0ABY7F880</accession>
<protein>
    <submittedName>
        <fullName evidence="10">DISP1-like protein</fullName>
    </submittedName>
</protein>
<feature type="compositionally biased region" description="Basic and acidic residues" evidence="7">
    <location>
        <begin position="79"/>
        <end position="94"/>
    </location>
</feature>
<keyword evidence="2 8" id="KW-0812">Transmembrane</keyword>
<dbReference type="PROSITE" id="PS50156">
    <property type="entry name" value="SSD"/>
    <property type="match status" value="1"/>
</dbReference>
<keyword evidence="5" id="KW-0325">Glycoprotein</keyword>
<dbReference type="Pfam" id="PF12349">
    <property type="entry name" value="Sterol-sensing"/>
    <property type="match status" value="1"/>
</dbReference>
<feature type="compositionally biased region" description="Polar residues" evidence="7">
    <location>
        <begin position="38"/>
        <end position="51"/>
    </location>
</feature>
<evidence type="ECO:0000256" key="3">
    <source>
        <dbReference type="ARBA" id="ARBA00022989"/>
    </source>
</evidence>
<feature type="transmembrane region" description="Helical" evidence="8">
    <location>
        <begin position="740"/>
        <end position="764"/>
    </location>
</feature>
<dbReference type="PANTHER" id="PTHR45951">
    <property type="entry name" value="PROTEIN DISPATCHED-RELATED"/>
    <property type="match status" value="1"/>
</dbReference>
<feature type="transmembrane region" description="Helical" evidence="8">
    <location>
        <begin position="618"/>
        <end position="643"/>
    </location>
</feature>
<dbReference type="Gene3D" id="1.20.1640.10">
    <property type="entry name" value="Multidrug efflux transporter AcrB transmembrane domain"/>
    <property type="match status" value="2"/>
</dbReference>
<name>A0ABY7F880_MYAAR</name>
<feature type="transmembrane region" description="Helical" evidence="8">
    <location>
        <begin position="663"/>
        <end position="685"/>
    </location>
</feature>
<evidence type="ECO:0000259" key="9">
    <source>
        <dbReference type="PROSITE" id="PS50156"/>
    </source>
</evidence>
<sequence>MSQKNENGSGISSHLEEDTTGDTVNEYVSKNSRKEVISSKQSDGETQTKNTYIVQVVHEEMDIVNDPSRPEISIRHNRVETGADEDARGIEPKIGHLTNLPPKSKDEIRGRIRRKKKRERRHVQGNSGDETDNLDGVKKLKKKRRPKALKSSDAGHENAFINGNYHSHIQAELIAGAVPPHGNKLWIGNNNDLHPNITNDEPNELRLDLSSIHGERTEHGNVRQENGVPFNSNADIFTASAFSPRVKTNIVDNENTTSGMYVKNNGAKKSTKSRLKPKRVNLKRTSSKVSVVGSQAGSQAGSPRSSRLDPAKTARSAWSRQDTHEGRDGDQASRKPLLFCKLIARFPVACFTFLTVLHVAVIGLTVGLAFTGYDIFPAVFDTLPLHLYNTERLKELSWKSKQVFDDFIYRPVYGYSYNAGYRGRVKDTFEVIFESSDGGNIFTAENLELIKLTENKLYGMERYKDDFCLWDQYYYCVRPQSLIRLFDGTYSSVNDVFYDPTFSNITEVIYQASIHNETREYLELFIGKDRVITQDNCYTSITRTMVLMGWPLYIIGDKYGKEEDIQHFLDESFKPETERLRDFTLVDLLDVYYISKLLYEYDLVQQALEDIKLAIGSVLFIFVFMCFQTGSVIITFLGILSIFSSFLLTNLFYRYILQYKYFGFFHVIAIFLILGIGADDLFVFYDTWRLTGHTKYPDDAHRLSDCYRKAAKTTFVTSVTTMTAFLVSGLSPLLPVKTFGIFSGILVGLNYLWVILYFPTVIMLHHTKTKFIWIKFRSLMKKCGSCMGFKCCNNQKDDGVDRRHSLAISDASESKSLADNNSTRQLINDNIKSPSSEKSYASALHFRPQPLPPIASISSELEPGTAINQNMNMAFMHHVPSPIDLGKIESETIREEFAARQQNKPRKNFEDRNKVVVFLRNGFYDFMTKRAVKITVPLLLLAVSIFFIHRATLIQPDAQQVRLFRSSHNYAKATTRHYGSFLRDKDDEYQRLYLVWGLGEADIKDCDLRSGEYCFGKPTWDSEFDMNNAEAQLATKALCERLEGIDRDYAETLRIQWDQVTGKPRIHCFTADFEDYFQLKLSEVQGYTNVSDLGLPVSSTNVSALMAANPYIYRESLPDDFQDYFEILVEYWLTNGYSLTPTADYLKYNWLLGTTKVPNQTHNAFYPFSGLYYGTRLKYMAVEVNTTMNVFSLGFDEGLPVYDQWEHIIADINANMPPPLKNGIQLTESLWHWLFVQKTLADSAITGILVGLLSAWPILVFTTLNIAIGTIAAVTIGLVTACVIGIIPLAGWKLGVLESINLCMVVGLSVDYIVHLAEAYRSSPSTRRADRVRYMLESIGLSVISGAITTIGAAVFMLFAQIQFFFQFGIFIITTVGIALVFSLFGFTTFLSLFGPEENTGSVLALATGCYRMVAKRENDIDNEKDGAEKERCRKWPCASPSIILDRFYDWLSYGYLK</sequence>
<feature type="transmembrane region" description="Helical" evidence="8">
    <location>
        <begin position="1244"/>
        <end position="1264"/>
    </location>
</feature>
<keyword evidence="11" id="KW-1185">Reference proteome</keyword>
<dbReference type="InterPro" id="IPR052081">
    <property type="entry name" value="Dispatched_Hh_regulator"/>
</dbReference>
<feature type="region of interest" description="Disordered" evidence="7">
    <location>
        <begin position="256"/>
        <end position="331"/>
    </location>
</feature>
<feature type="compositionally biased region" description="Polar residues" evidence="7">
    <location>
        <begin position="21"/>
        <end position="30"/>
    </location>
</feature>
<feature type="compositionally biased region" description="Basic residues" evidence="7">
    <location>
        <begin position="111"/>
        <end position="123"/>
    </location>
</feature>
<evidence type="ECO:0000256" key="7">
    <source>
        <dbReference type="SAM" id="MobiDB-lite"/>
    </source>
</evidence>
<dbReference type="EMBL" id="CP111022">
    <property type="protein sequence ID" value="WAR18412.1"/>
    <property type="molecule type" value="Genomic_DNA"/>
</dbReference>
<feature type="domain" description="SSD" evidence="9">
    <location>
        <begin position="634"/>
        <end position="764"/>
    </location>
</feature>
<feature type="compositionally biased region" description="Polar residues" evidence="7">
    <location>
        <begin position="1"/>
        <end position="12"/>
    </location>
</feature>
<feature type="transmembrane region" description="Helical" evidence="8">
    <location>
        <begin position="1271"/>
        <end position="1290"/>
    </location>
</feature>
<gene>
    <name evidence="10" type="ORF">MAR_000250</name>
</gene>
<evidence type="ECO:0000256" key="6">
    <source>
        <dbReference type="ARBA" id="ARBA00038046"/>
    </source>
</evidence>
<dbReference type="Proteomes" id="UP001164746">
    <property type="component" value="Chromosome 11"/>
</dbReference>
<keyword evidence="4 8" id="KW-0472">Membrane</keyword>
<organism evidence="10 11">
    <name type="scientific">Mya arenaria</name>
    <name type="common">Soft-shell clam</name>
    <dbReference type="NCBI Taxonomy" id="6604"/>
    <lineage>
        <taxon>Eukaryota</taxon>
        <taxon>Metazoa</taxon>
        <taxon>Spiralia</taxon>
        <taxon>Lophotrochozoa</taxon>
        <taxon>Mollusca</taxon>
        <taxon>Bivalvia</taxon>
        <taxon>Autobranchia</taxon>
        <taxon>Heteroconchia</taxon>
        <taxon>Euheterodonta</taxon>
        <taxon>Imparidentia</taxon>
        <taxon>Neoheterodontei</taxon>
        <taxon>Myida</taxon>
        <taxon>Myoidea</taxon>
        <taxon>Myidae</taxon>
        <taxon>Mya</taxon>
    </lineage>
</organism>
<feature type="transmembrane region" description="Helical" evidence="8">
    <location>
        <begin position="1338"/>
        <end position="1362"/>
    </location>
</feature>
<comment type="similarity">
    <text evidence="6">Belongs to the dispatched family.</text>
</comment>
<keyword evidence="3 8" id="KW-1133">Transmembrane helix</keyword>
<dbReference type="InterPro" id="IPR053958">
    <property type="entry name" value="HMGCR/SNAP/NPC1-like_SSD"/>
</dbReference>
<dbReference type="PANTHER" id="PTHR45951:SF7">
    <property type="entry name" value="SSD DOMAIN-CONTAINING PROTEIN"/>
    <property type="match status" value="1"/>
</dbReference>
<feature type="transmembrane region" description="Helical" evidence="8">
    <location>
        <begin position="1368"/>
        <end position="1394"/>
    </location>
</feature>
<proteinExistence type="inferred from homology"/>
<feature type="region of interest" description="Disordered" evidence="7">
    <location>
        <begin position="1"/>
        <end position="51"/>
    </location>
</feature>